<gene>
    <name evidence="1" type="ORF">Poly51_43730</name>
</gene>
<evidence type="ECO:0000313" key="2">
    <source>
        <dbReference type="Proteomes" id="UP000318288"/>
    </source>
</evidence>
<organism evidence="1 2">
    <name type="scientific">Rubripirellula tenax</name>
    <dbReference type="NCBI Taxonomy" id="2528015"/>
    <lineage>
        <taxon>Bacteria</taxon>
        <taxon>Pseudomonadati</taxon>
        <taxon>Planctomycetota</taxon>
        <taxon>Planctomycetia</taxon>
        <taxon>Pirellulales</taxon>
        <taxon>Pirellulaceae</taxon>
        <taxon>Rubripirellula</taxon>
    </lineage>
</organism>
<keyword evidence="2" id="KW-1185">Reference proteome</keyword>
<sequence>MSAMAQPTLYAESPILTRPPAQGWLFGAAALKKSALSEPQIGKNLRKNVIFLPGWGASASLALAAKWSS</sequence>
<name>A0A5C6EUE4_9BACT</name>
<dbReference type="EMBL" id="SJPW01000005">
    <property type="protein sequence ID" value="TWU51079.1"/>
    <property type="molecule type" value="Genomic_DNA"/>
</dbReference>
<proteinExistence type="predicted"/>
<evidence type="ECO:0000313" key="1">
    <source>
        <dbReference type="EMBL" id="TWU51079.1"/>
    </source>
</evidence>
<dbReference type="Proteomes" id="UP000318288">
    <property type="component" value="Unassembled WGS sequence"/>
</dbReference>
<comment type="caution">
    <text evidence="1">The sequence shown here is derived from an EMBL/GenBank/DDBJ whole genome shotgun (WGS) entry which is preliminary data.</text>
</comment>
<accession>A0A5C6EUE4</accession>
<dbReference type="AlphaFoldDB" id="A0A5C6EUE4"/>
<protein>
    <submittedName>
        <fullName evidence="1">Uncharacterized protein</fullName>
    </submittedName>
</protein>
<reference evidence="1 2" key="1">
    <citation type="submission" date="2019-02" db="EMBL/GenBank/DDBJ databases">
        <title>Deep-cultivation of Planctomycetes and their phenomic and genomic characterization uncovers novel biology.</title>
        <authorList>
            <person name="Wiegand S."/>
            <person name="Jogler M."/>
            <person name="Boedeker C."/>
            <person name="Pinto D."/>
            <person name="Vollmers J."/>
            <person name="Rivas-Marin E."/>
            <person name="Kohn T."/>
            <person name="Peeters S.H."/>
            <person name="Heuer A."/>
            <person name="Rast P."/>
            <person name="Oberbeckmann S."/>
            <person name="Bunk B."/>
            <person name="Jeske O."/>
            <person name="Meyerdierks A."/>
            <person name="Storesund J.E."/>
            <person name="Kallscheuer N."/>
            <person name="Luecker S."/>
            <person name="Lage O.M."/>
            <person name="Pohl T."/>
            <person name="Merkel B.J."/>
            <person name="Hornburger P."/>
            <person name="Mueller R.-W."/>
            <person name="Bruemmer F."/>
            <person name="Labrenz M."/>
            <person name="Spormann A.M."/>
            <person name="Op Den Camp H."/>
            <person name="Overmann J."/>
            <person name="Amann R."/>
            <person name="Jetten M.S.M."/>
            <person name="Mascher T."/>
            <person name="Medema M.H."/>
            <person name="Devos D.P."/>
            <person name="Kaster A.-K."/>
            <person name="Ovreas L."/>
            <person name="Rohde M."/>
            <person name="Galperin M.Y."/>
            <person name="Jogler C."/>
        </authorList>
    </citation>
    <scope>NUCLEOTIDE SEQUENCE [LARGE SCALE GENOMIC DNA]</scope>
    <source>
        <strain evidence="1 2">Poly51</strain>
    </source>
</reference>